<dbReference type="GO" id="GO:0003677">
    <property type="term" value="F:DNA binding"/>
    <property type="evidence" value="ECO:0007669"/>
    <property type="project" value="TreeGrafter"/>
</dbReference>
<dbReference type="PANTHER" id="PTHR15138:SF14">
    <property type="entry name" value="TRANSCRIPTION INITIATION FACTOR TFIID SUBUNIT 4"/>
    <property type="match status" value="1"/>
</dbReference>
<evidence type="ECO:0000256" key="7">
    <source>
        <dbReference type="ARBA" id="ARBA00025346"/>
    </source>
</evidence>
<keyword evidence="6" id="KW-0539">Nucleus</keyword>
<dbReference type="GO" id="GO:0005669">
    <property type="term" value="C:transcription factor TFIID complex"/>
    <property type="evidence" value="ECO:0007669"/>
    <property type="project" value="InterPro"/>
</dbReference>
<dbReference type="Proteomes" id="UP000308199">
    <property type="component" value="Unassembled WGS sequence"/>
</dbReference>
<evidence type="ECO:0000256" key="6">
    <source>
        <dbReference type="ARBA" id="ARBA00023242"/>
    </source>
</evidence>
<feature type="coiled-coil region" evidence="9">
    <location>
        <begin position="258"/>
        <end position="285"/>
    </location>
</feature>
<evidence type="ECO:0000256" key="1">
    <source>
        <dbReference type="ARBA" id="ARBA00004123"/>
    </source>
</evidence>
<evidence type="ECO:0000256" key="8">
    <source>
        <dbReference type="ARBA" id="ARBA00031747"/>
    </source>
</evidence>
<feature type="domain" description="Transcription initiation factor TFIID component TAF4 C-terminal" evidence="11">
    <location>
        <begin position="139"/>
        <end position="291"/>
    </location>
</feature>
<evidence type="ECO:0000259" key="11">
    <source>
        <dbReference type="Pfam" id="PF05236"/>
    </source>
</evidence>
<name>A0A4S4L5G4_9AGAM</name>
<dbReference type="EMBL" id="SGPK01000185">
    <property type="protein sequence ID" value="THH06624.1"/>
    <property type="molecule type" value="Genomic_DNA"/>
</dbReference>
<dbReference type="GO" id="GO:0016251">
    <property type="term" value="F:RNA polymerase II general transcription initiation factor activity"/>
    <property type="evidence" value="ECO:0007669"/>
    <property type="project" value="TreeGrafter"/>
</dbReference>
<feature type="domain" description="Transcription initiation factor TFIID component TAF4 C-terminal" evidence="11">
    <location>
        <begin position="331"/>
        <end position="432"/>
    </location>
</feature>
<dbReference type="Pfam" id="PF05236">
    <property type="entry name" value="TAF4"/>
    <property type="match status" value="2"/>
</dbReference>
<dbReference type="InterPro" id="IPR045144">
    <property type="entry name" value="TAF4"/>
</dbReference>
<feature type="region of interest" description="Disordered" evidence="10">
    <location>
        <begin position="294"/>
        <end position="341"/>
    </location>
</feature>
<reference evidence="12 13" key="1">
    <citation type="submission" date="2019-02" db="EMBL/GenBank/DDBJ databases">
        <title>Genome sequencing of the rare red list fungi Phellinidium pouzarii.</title>
        <authorList>
            <person name="Buettner E."/>
            <person name="Kellner H."/>
        </authorList>
    </citation>
    <scope>NUCLEOTIDE SEQUENCE [LARGE SCALE GENOMIC DNA]</scope>
    <source>
        <strain evidence="12 13">DSM 108285</strain>
    </source>
</reference>
<dbReference type="CDD" id="cd08045">
    <property type="entry name" value="HFD_TAF4"/>
    <property type="match status" value="1"/>
</dbReference>
<feature type="region of interest" description="Disordered" evidence="10">
    <location>
        <begin position="1"/>
        <end position="48"/>
    </location>
</feature>
<evidence type="ECO:0000256" key="9">
    <source>
        <dbReference type="SAM" id="Coils"/>
    </source>
</evidence>
<feature type="compositionally biased region" description="Polar residues" evidence="10">
    <location>
        <begin position="377"/>
        <end position="392"/>
    </location>
</feature>
<dbReference type="AlphaFoldDB" id="A0A4S4L5G4"/>
<feature type="region of interest" description="Disordered" evidence="10">
    <location>
        <begin position="377"/>
        <end position="416"/>
    </location>
</feature>
<evidence type="ECO:0000313" key="13">
    <source>
        <dbReference type="Proteomes" id="UP000308199"/>
    </source>
</evidence>
<feature type="compositionally biased region" description="Low complexity" evidence="10">
    <location>
        <begin position="294"/>
        <end position="305"/>
    </location>
</feature>
<gene>
    <name evidence="12" type="ORF">EW145_g3957</name>
</gene>
<keyword evidence="9" id="KW-0175">Coiled coil</keyword>
<protein>
    <recommendedName>
        <fullName evidence="3">Transcription initiation factor TFIID subunit 4</fullName>
    </recommendedName>
    <alternativeName>
        <fullName evidence="8">TBP-associated factor 4</fullName>
    </alternativeName>
</protein>
<keyword evidence="5" id="KW-0804">Transcription</keyword>
<proteinExistence type="inferred from homology"/>
<comment type="subcellular location">
    <subcellularLocation>
        <location evidence="1">Nucleus</location>
    </subcellularLocation>
</comment>
<feature type="compositionally biased region" description="Low complexity" evidence="10">
    <location>
        <begin position="24"/>
        <end position="48"/>
    </location>
</feature>
<dbReference type="InterPro" id="IPR007900">
    <property type="entry name" value="TAF4_C"/>
</dbReference>
<dbReference type="GO" id="GO:0006367">
    <property type="term" value="P:transcription initiation at RNA polymerase II promoter"/>
    <property type="evidence" value="ECO:0007669"/>
    <property type="project" value="TreeGrafter"/>
</dbReference>
<dbReference type="OrthoDB" id="21060at2759"/>
<evidence type="ECO:0000256" key="2">
    <source>
        <dbReference type="ARBA" id="ARBA00006178"/>
    </source>
</evidence>
<evidence type="ECO:0000256" key="4">
    <source>
        <dbReference type="ARBA" id="ARBA00023015"/>
    </source>
</evidence>
<sequence length="444" mass="47472">MAMTTQQTYGAPAAKKMKLEHDASTPSTPQPASAAATPAPAAPAYSTAPQWSTQIPIDPALQPAPAPMMTYQHYAAYGSTHYPQAAYTPHPHYAQYQTAQPTTTTPTTSTAAPVAALPPISRQATQTNELEGNVDIKTLNDALGSAGVDLRAEEETLQRSHDYHNAYRFQEDRSRKQPNSPAFDTRILGGTMRDIGSKHKVGRIPDDSVNYVALALRARLQGLISAMVGAAEHRTTAQFDRVPTLYEDGTPTWGVVVRRDVKKQLEVLERVEREEEMRLRRERRERADAAAVAQAAQGAGSPSLDGVGGSVASGGDDVMDGNGLPIKKPKKKKDGPGVTARNMSEDVQKRLSNAVATQAAGLGRGKYAWMNAGGRTAATSTPATNQTGNASSWAKPYVPASTKASSSPGPGEEEKTMVTMRDAMFVIERERGHGAGRGSARGWL</sequence>
<comment type="similarity">
    <text evidence="2">Belongs to the TAF4 family.</text>
</comment>
<comment type="function">
    <text evidence="7">Functions as a component of the DNA-binding general transcription factor complex TFIID. Binding of TFIID to a promoter (with or without TATA element) is the initial step in pre-initiation complex (PIC) formation. TFIID plays a key role in the regulation of gene expression by RNA polymerase II through different activities such as transcription activator interaction, core promoter recognition and selectivity, TFIIA and TFIIB interaction, chromatin modification (histone acetylation by TAF1), facilitation of DNA opening and initiation of transcription.</text>
</comment>
<evidence type="ECO:0000313" key="12">
    <source>
        <dbReference type="EMBL" id="THH06624.1"/>
    </source>
</evidence>
<evidence type="ECO:0000256" key="5">
    <source>
        <dbReference type="ARBA" id="ARBA00023163"/>
    </source>
</evidence>
<keyword evidence="13" id="KW-1185">Reference proteome</keyword>
<organism evidence="12 13">
    <name type="scientific">Phellinidium pouzarii</name>
    <dbReference type="NCBI Taxonomy" id="167371"/>
    <lineage>
        <taxon>Eukaryota</taxon>
        <taxon>Fungi</taxon>
        <taxon>Dikarya</taxon>
        <taxon>Basidiomycota</taxon>
        <taxon>Agaricomycotina</taxon>
        <taxon>Agaricomycetes</taxon>
        <taxon>Hymenochaetales</taxon>
        <taxon>Hymenochaetaceae</taxon>
        <taxon>Phellinidium</taxon>
    </lineage>
</organism>
<evidence type="ECO:0000256" key="10">
    <source>
        <dbReference type="SAM" id="MobiDB-lite"/>
    </source>
</evidence>
<accession>A0A4S4L5G4</accession>
<keyword evidence="4" id="KW-0805">Transcription regulation</keyword>
<evidence type="ECO:0000256" key="3">
    <source>
        <dbReference type="ARBA" id="ARBA00017306"/>
    </source>
</evidence>
<comment type="caution">
    <text evidence="12">The sequence shown here is derived from an EMBL/GenBank/DDBJ whole genome shotgun (WGS) entry which is preliminary data.</text>
</comment>
<dbReference type="PANTHER" id="PTHR15138">
    <property type="entry name" value="TRANSCRIPTION INITIATION FACTOR TFIID SUBUNIT 4"/>
    <property type="match status" value="1"/>
</dbReference>